<keyword evidence="11" id="KW-0458">Lysosome</keyword>
<keyword evidence="9 16" id="KW-0472">Membrane</keyword>
<dbReference type="OrthoDB" id="6629737at2759"/>
<keyword evidence="5" id="KW-0732">Signal</keyword>
<evidence type="ECO:0000256" key="2">
    <source>
        <dbReference type="ARBA" id="ARBA00004363"/>
    </source>
</evidence>
<keyword evidence="6" id="KW-0967">Endosome</keyword>
<dbReference type="GO" id="GO:0005765">
    <property type="term" value="C:lysosomal membrane"/>
    <property type="evidence" value="ECO:0007669"/>
    <property type="project" value="UniProtKB-SubCell"/>
</dbReference>
<evidence type="ECO:0000256" key="4">
    <source>
        <dbReference type="ARBA" id="ARBA00022692"/>
    </source>
</evidence>
<keyword evidence="12" id="KW-0968">Cytoplasmic vesicle</keyword>
<proteinExistence type="inferred from homology"/>
<evidence type="ECO:0000256" key="8">
    <source>
        <dbReference type="ARBA" id="ARBA00023015"/>
    </source>
</evidence>
<evidence type="ECO:0000256" key="9">
    <source>
        <dbReference type="ARBA" id="ARBA00023136"/>
    </source>
</evidence>
<sequence length="178" mass="20058">MWPVLPVRTVRHVQLSSERFCTDPSNMTLLVASGRFILALRALLCVEAKKYCWYFEGGYPVYFICRSYEDCCGTRCCVRALSIHRLWYFWVLLMMAVLFCCGAGFFIRRRIYPSPLRDEPTFNVSFTRHPISPPAPQQPEGLQGFGMNGVAGGEPASPVTHPLYPQDGGLLLSTAVLL</sequence>
<comment type="caution">
    <text evidence="17">The sequence shown here is derived from an EMBL/GenBank/DDBJ whole genome shotgun (WGS) entry which is preliminary data.</text>
</comment>
<keyword evidence="8" id="KW-0805">Transcription regulation</keyword>
<dbReference type="InterPro" id="IPR026229">
    <property type="entry name" value="VOPP1"/>
</dbReference>
<evidence type="ECO:0000256" key="10">
    <source>
        <dbReference type="ARBA" id="ARBA00023163"/>
    </source>
</evidence>
<gene>
    <name evidence="17" type="ORF">GSTENG00035080001</name>
</gene>
<dbReference type="PRINTS" id="PR02068">
    <property type="entry name" value="VOPPROTEIN1"/>
</dbReference>
<evidence type="ECO:0000256" key="15">
    <source>
        <dbReference type="ARBA" id="ARBA00035715"/>
    </source>
</evidence>
<comment type="similarity">
    <text evidence="3">Belongs to the VOPP1/ECOP family.</text>
</comment>
<reference evidence="17" key="1">
    <citation type="journal article" date="2004" name="Nature">
        <title>Genome duplication in the teleost fish Tetraodon nigroviridis reveals the early vertebrate proto-karyotype.</title>
        <authorList>
            <person name="Jaillon O."/>
            <person name="Aury J.-M."/>
            <person name="Brunet F."/>
            <person name="Petit J.-L."/>
            <person name="Stange-Thomann N."/>
            <person name="Mauceli E."/>
            <person name="Bouneau L."/>
            <person name="Fischer C."/>
            <person name="Ozouf-Costaz C."/>
            <person name="Bernot A."/>
            <person name="Nicaud S."/>
            <person name="Jaffe D."/>
            <person name="Fisher S."/>
            <person name="Lutfalla G."/>
            <person name="Dossat C."/>
            <person name="Segurens B."/>
            <person name="Dasilva C."/>
            <person name="Salanoubat M."/>
            <person name="Levy M."/>
            <person name="Boudet N."/>
            <person name="Castellano S."/>
            <person name="Anthouard V."/>
            <person name="Jubin C."/>
            <person name="Castelli V."/>
            <person name="Katinka M."/>
            <person name="Vacherie B."/>
            <person name="Biemont C."/>
            <person name="Skalli Z."/>
            <person name="Cattolico L."/>
            <person name="Poulain J."/>
            <person name="De Berardinis V."/>
            <person name="Cruaud C."/>
            <person name="Duprat S."/>
            <person name="Brottier P."/>
            <person name="Coutanceau J.-P."/>
            <person name="Gouzy J."/>
            <person name="Parra G."/>
            <person name="Lardier G."/>
            <person name="Chapple C."/>
            <person name="McKernan K.J."/>
            <person name="McEwan P."/>
            <person name="Bosak S."/>
            <person name="Kellis M."/>
            <person name="Volff J.-N."/>
            <person name="Guigo R."/>
            <person name="Zody M.C."/>
            <person name="Mesirov J."/>
            <person name="Lindblad-Toh K."/>
            <person name="Birren B."/>
            <person name="Nusbaum C."/>
            <person name="Kahn D."/>
            <person name="Robinson-Rechavi M."/>
            <person name="Laudet V."/>
            <person name="Schachter V."/>
            <person name="Quetier F."/>
            <person name="Saurin W."/>
            <person name="Scarpelli C."/>
            <person name="Wincker P."/>
            <person name="Lander E.S."/>
            <person name="Weissenbach J."/>
            <person name="Roest Crollius H."/>
        </authorList>
    </citation>
    <scope>NUCLEOTIDE SEQUENCE [LARGE SCALE GENOMIC DNA]</scope>
</reference>
<comment type="subcellular location">
    <subcellularLocation>
        <location evidence="1">Cytoplasmic vesicle membrane</location>
        <topology evidence="1">Single-pass type I membrane protein</topology>
    </subcellularLocation>
    <subcellularLocation>
        <location evidence="13">Late endosome membrane</location>
        <topology evidence="13">Single-pass membrane protein</topology>
    </subcellularLocation>
    <subcellularLocation>
        <location evidence="2">Lysosome membrane</location>
        <topology evidence="2">Single-pass membrane protein</topology>
    </subcellularLocation>
</comment>
<protein>
    <recommendedName>
        <fullName evidence="14">WW domain binding protein VOPP1</fullName>
    </recommendedName>
    <alternativeName>
        <fullName evidence="15">Vesicular, overexpressed in cancer, prosurvival protein 1</fullName>
    </alternativeName>
</protein>
<dbReference type="GO" id="GO:0031902">
    <property type="term" value="C:late endosome membrane"/>
    <property type="evidence" value="ECO:0007669"/>
    <property type="project" value="UniProtKB-SubCell"/>
</dbReference>
<evidence type="ECO:0000256" key="6">
    <source>
        <dbReference type="ARBA" id="ARBA00022753"/>
    </source>
</evidence>
<evidence type="ECO:0000256" key="7">
    <source>
        <dbReference type="ARBA" id="ARBA00022989"/>
    </source>
</evidence>
<feature type="transmembrane region" description="Helical" evidence="16">
    <location>
        <begin position="87"/>
        <end position="107"/>
    </location>
</feature>
<evidence type="ECO:0000256" key="11">
    <source>
        <dbReference type="ARBA" id="ARBA00023228"/>
    </source>
</evidence>
<keyword evidence="10" id="KW-0804">Transcription</keyword>
<dbReference type="PANTHER" id="PTHR14971:SF2">
    <property type="entry name" value="VESICULAR, OVEREXPRESSED IN CANCER, PROSURVIVAL PROTEIN 1"/>
    <property type="match status" value="1"/>
</dbReference>
<reference evidence="17" key="2">
    <citation type="submission" date="2004-02" db="EMBL/GenBank/DDBJ databases">
        <authorList>
            <consortium name="Genoscope"/>
            <consortium name="Whitehead Institute Centre for Genome Research"/>
        </authorList>
    </citation>
    <scope>NUCLEOTIDE SEQUENCE</scope>
</reference>
<dbReference type="KEGG" id="tng:GSTEN00035080G001"/>
<evidence type="ECO:0000256" key="1">
    <source>
        <dbReference type="ARBA" id="ARBA00004358"/>
    </source>
</evidence>
<evidence type="ECO:0000313" key="17">
    <source>
        <dbReference type="EMBL" id="CAG12679.1"/>
    </source>
</evidence>
<keyword evidence="4 16" id="KW-0812">Transmembrane</keyword>
<evidence type="ECO:0000256" key="14">
    <source>
        <dbReference type="ARBA" id="ARBA00035708"/>
    </source>
</evidence>
<name>Q4RG03_TETNG</name>
<evidence type="ECO:0000256" key="13">
    <source>
        <dbReference type="ARBA" id="ARBA00035628"/>
    </source>
</evidence>
<evidence type="ECO:0000256" key="12">
    <source>
        <dbReference type="ARBA" id="ARBA00023329"/>
    </source>
</evidence>
<evidence type="ECO:0000256" key="5">
    <source>
        <dbReference type="ARBA" id="ARBA00022729"/>
    </source>
</evidence>
<keyword evidence="7 16" id="KW-1133">Transmembrane helix</keyword>
<evidence type="ECO:0000256" key="16">
    <source>
        <dbReference type="SAM" id="Phobius"/>
    </source>
</evidence>
<dbReference type="AlphaFoldDB" id="Q4RG03"/>
<accession>Q4RG03</accession>
<dbReference type="EMBL" id="CAAE01015108">
    <property type="protein sequence ID" value="CAG12679.1"/>
    <property type="molecule type" value="Genomic_DNA"/>
</dbReference>
<dbReference type="PANTHER" id="PTHR14971">
    <property type="entry name" value="VESICULAR, OVEREXPRESSED IN CANCER, PROSURVIVAL PROTEIN 1"/>
    <property type="match status" value="1"/>
</dbReference>
<organism evidence="17">
    <name type="scientific">Tetraodon nigroviridis</name>
    <name type="common">Spotted green pufferfish</name>
    <name type="synonym">Chelonodon nigroviridis</name>
    <dbReference type="NCBI Taxonomy" id="99883"/>
    <lineage>
        <taxon>Eukaryota</taxon>
        <taxon>Metazoa</taxon>
        <taxon>Chordata</taxon>
        <taxon>Craniata</taxon>
        <taxon>Vertebrata</taxon>
        <taxon>Euteleostomi</taxon>
        <taxon>Actinopterygii</taxon>
        <taxon>Neopterygii</taxon>
        <taxon>Teleostei</taxon>
        <taxon>Neoteleostei</taxon>
        <taxon>Acanthomorphata</taxon>
        <taxon>Eupercaria</taxon>
        <taxon>Tetraodontiformes</taxon>
        <taxon>Tetradontoidea</taxon>
        <taxon>Tetraodontidae</taxon>
        <taxon>Tetraodon</taxon>
    </lineage>
</organism>
<evidence type="ECO:0000256" key="3">
    <source>
        <dbReference type="ARBA" id="ARBA00006655"/>
    </source>
</evidence>